<gene>
    <name evidence="1" type="ORF">WQ57_01615</name>
</gene>
<evidence type="ECO:0000313" key="1">
    <source>
        <dbReference type="EMBL" id="KKK39993.1"/>
    </source>
</evidence>
<dbReference type="AlphaFoldDB" id="A0A0M2T0P3"/>
<accession>A0A0M2T0P3</accession>
<evidence type="ECO:0000313" key="2">
    <source>
        <dbReference type="Proteomes" id="UP000034166"/>
    </source>
</evidence>
<organism evidence="1 2">
    <name type="scientific">Mesobacillus campisalis</name>
    <dbReference type="NCBI Taxonomy" id="1408103"/>
    <lineage>
        <taxon>Bacteria</taxon>
        <taxon>Bacillati</taxon>
        <taxon>Bacillota</taxon>
        <taxon>Bacilli</taxon>
        <taxon>Bacillales</taxon>
        <taxon>Bacillaceae</taxon>
        <taxon>Mesobacillus</taxon>
    </lineage>
</organism>
<sequence>MSIELVLIPVAIAVSQAIGSNIQKRMEENKIYAVTTIMKDPQLLQKALLNYGCATSLLEENEMSSEIGDVKVMFQINSQGIFEALFEKGIPEEAALEFLTNIQDEYTSLVQQDIYLKLLERASGQGLVLESEEVNNNNSIVLTFRVN</sequence>
<keyword evidence="2" id="KW-1185">Reference proteome</keyword>
<dbReference type="PATRIC" id="fig|1408103.3.peg.358"/>
<dbReference type="RefSeq" id="WP_046521934.1">
    <property type="nucleotide sequence ID" value="NZ_LAYY01000001.1"/>
</dbReference>
<dbReference type="EMBL" id="LAYY01000001">
    <property type="protein sequence ID" value="KKK39993.1"/>
    <property type="molecule type" value="Genomic_DNA"/>
</dbReference>
<reference evidence="1 2" key="1">
    <citation type="submission" date="2015-04" db="EMBL/GenBank/DDBJ databases">
        <title>Taxonomic description and genome sequence of Bacillus campisalis sp. nov., a novel member of the genus Bacillus isolated from solar saltern.</title>
        <authorList>
            <person name="Mathan Kumar R."/>
            <person name="Kaur G."/>
            <person name="Kumar A."/>
            <person name="Singh N.K."/>
            <person name="Kaur N."/>
            <person name="Kumar N."/>
            <person name="Mayilraj S."/>
        </authorList>
    </citation>
    <scope>NUCLEOTIDE SEQUENCE [LARGE SCALE GENOMIC DNA]</scope>
    <source>
        <strain evidence="1 2">SA2-6</strain>
    </source>
</reference>
<proteinExistence type="predicted"/>
<dbReference type="OrthoDB" id="2616643at2"/>
<name>A0A0M2T0P3_9BACI</name>
<dbReference type="Proteomes" id="UP000034166">
    <property type="component" value="Unassembled WGS sequence"/>
</dbReference>
<comment type="caution">
    <text evidence="1">The sequence shown here is derived from an EMBL/GenBank/DDBJ whole genome shotgun (WGS) entry which is preliminary data.</text>
</comment>
<protein>
    <submittedName>
        <fullName evidence="1">Uncharacterized protein</fullName>
    </submittedName>
</protein>